<dbReference type="Gene3D" id="3.20.20.450">
    <property type="entry name" value="EAL domain"/>
    <property type="match status" value="1"/>
</dbReference>
<feature type="transmembrane region" description="Helical" evidence="1">
    <location>
        <begin position="20"/>
        <end position="39"/>
    </location>
</feature>
<reference evidence="4" key="1">
    <citation type="submission" date="2022-10" db="EMBL/GenBank/DDBJ databases">
        <title>The WGS of Solirubrobacter ginsenosidimutans DSM 21036.</title>
        <authorList>
            <person name="Jiang Z."/>
        </authorList>
    </citation>
    <scope>NUCLEOTIDE SEQUENCE</scope>
    <source>
        <strain evidence="4">DSM 21036</strain>
    </source>
</reference>
<dbReference type="Gene3D" id="3.30.70.270">
    <property type="match status" value="1"/>
</dbReference>
<dbReference type="InterPro" id="IPR029787">
    <property type="entry name" value="Nucleotide_cyclase"/>
</dbReference>
<protein>
    <submittedName>
        <fullName evidence="4">EAL domain-containing protein</fullName>
    </submittedName>
</protein>
<organism evidence="4 5">
    <name type="scientific">Solirubrobacter ginsenosidimutans</name>
    <dbReference type="NCBI Taxonomy" id="490573"/>
    <lineage>
        <taxon>Bacteria</taxon>
        <taxon>Bacillati</taxon>
        <taxon>Actinomycetota</taxon>
        <taxon>Thermoleophilia</taxon>
        <taxon>Solirubrobacterales</taxon>
        <taxon>Solirubrobacteraceae</taxon>
        <taxon>Solirubrobacter</taxon>
    </lineage>
</organism>
<evidence type="ECO:0000313" key="5">
    <source>
        <dbReference type="Proteomes" id="UP001149140"/>
    </source>
</evidence>
<gene>
    <name evidence="4" type="ORF">OM076_10460</name>
</gene>
<comment type="caution">
    <text evidence="4">The sequence shown here is derived from an EMBL/GenBank/DDBJ whole genome shotgun (WGS) entry which is preliminary data.</text>
</comment>
<dbReference type="InterPro" id="IPR001633">
    <property type="entry name" value="EAL_dom"/>
</dbReference>
<dbReference type="SUPFAM" id="SSF141868">
    <property type="entry name" value="EAL domain-like"/>
    <property type="match status" value="1"/>
</dbReference>
<feature type="domain" description="EAL" evidence="2">
    <location>
        <begin position="371"/>
        <end position="616"/>
    </location>
</feature>
<dbReference type="NCBIfam" id="TIGR00254">
    <property type="entry name" value="GGDEF"/>
    <property type="match status" value="1"/>
</dbReference>
<dbReference type="CDD" id="cd01948">
    <property type="entry name" value="EAL"/>
    <property type="match status" value="1"/>
</dbReference>
<keyword evidence="1" id="KW-0812">Transmembrane</keyword>
<dbReference type="InterPro" id="IPR000160">
    <property type="entry name" value="GGDEF_dom"/>
</dbReference>
<dbReference type="PROSITE" id="PS50883">
    <property type="entry name" value="EAL"/>
    <property type="match status" value="1"/>
</dbReference>
<evidence type="ECO:0000256" key="1">
    <source>
        <dbReference type="SAM" id="Phobius"/>
    </source>
</evidence>
<dbReference type="SUPFAM" id="SSF55073">
    <property type="entry name" value="Nucleotide cyclase"/>
    <property type="match status" value="1"/>
</dbReference>
<name>A0A9X3MS77_9ACTN</name>
<accession>A0A9X3MS77</accession>
<dbReference type="PANTHER" id="PTHR33121">
    <property type="entry name" value="CYCLIC DI-GMP PHOSPHODIESTERASE PDEF"/>
    <property type="match status" value="1"/>
</dbReference>
<dbReference type="InterPro" id="IPR043128">
    <property type="entry name" value="Rev_trsase/Diguanyl_cyclase"/>
</dbReference>
<dbReference type="Pfam" id="PF00563">
    <property type="entry name" value="EAL"/>
    <property type="match status" value="1"/>
</dbReference>
<dbReference type="InterPro" id="IPR035919">
    <property type="entry name" value="EAL_sf"/>
</dbReference>
<keyword evidence="1" id="KW-1133">Transmembrane helix</keyword>
<proteinExistence type="predicted"/>
<keyword evidence="1" id="KW-0472">Membrane</keyword>
<evidence type="ECO:0000259" key="2">
    <source>
        <dbReference type="PROSITE" id="PS50883"/>
    </source>
</evidence>
<keyword evidence="5" id="KW-1185">Reference proteome</keyword>
<dbReference type="SMART" id="SM00267">
    <property type="entry name" value="GGDEF"/>
    <property type="match status" value="1"/>
</dbReference>
<sequence>MHLPQVDYTGEMQGSRRTIFIATVVALLAAVATLGIAAFHRRADDRRGRYEQLMVIEASADRLSALEWEASSRRRVPLPVQAEVTARLDAMRSQLLALQGDGGAGATRALAAYRTLRPGLEQEFALMRSRDFASAEAVVAVVDPAFDDLRDELRSAAALNRRLAARSDRVSWIGTVAVMILLVVGVTALLGLLERAGRRRLHDGHLRRLAFSDSLTGLPNRPLFERRIAETLAAGEPAVVAFLDLDDFKQVNDSLGHAAGDRLLQICGERLERALRADDMVARLGGDEFAILAREVSEIDAFVDRIFSVLAGPVMLEGKRLHLRASIGIATTAAGPDLLRNADLAMYAAKAAGTNRCALFTEDMHTHAVERLDRREQLERAIENEELVLHYQPIVDLDLGRVAGFEALVRWEHPARGLLGPGEFIPLAEETGLIVPLGRWVLREAARDAARWAGAPYLSVNVAGAQLEQPGFVEEVACALADGGLDAARLVLEVTESSLVGDLEAERLQALRRLGVRLAIDDFGTGYSSLSYLRRFPMDVLKIDRSFTRDACDDSGLLQAIVAMGESLGLVLIPEGIEEPEQADALRALGCRLGQGYLFGRPVPAEELVGIAVRVSAPTAS</sequence>
<dbReference type="RefSeq" id="WP_270039660.1">
    <property type="nucleotide sequence ID" value="NZ_JAPDOD010000006.1"/>
</dbReference>
<dbReference type="SMART" id="SM00052">
    <property type="entry name" value="EAL"/>
    <property type="match status" value="1"/>
</dbReference>
<dbReference type="Proteomes" id="UP001149140">
    <property type="component" value="Unassembled WGS sequence"/>
</dbReference>
<dbReference type="Pfam" id="PF00990">
    <property type="entry name" value="GGDEF"/>
    <property type="match status" value="1"/>
</dbReference>
<feature type="domain" description="GGDEF" evidence="3">
    <location>
        <begin position="236"/>
        <end position="362"/>
    </location>
</feature>
<dbReference type="PANTHER" id="PTHR33121:SF70">
    <property type="entry name" value="SIGNALING PROTEIN YKOW"/>
    <property type="match status" value="1"/>
</dbReference>
<dbReference type="CDD" id="cd01949">
    <property type="entry name" value="GGDEF"/>
    <property type="match status" value="1"/>
</dbReference>
<feature type="transmembrane region" description="Helical" evidence="1">
    <location>
        <begin position="170"/>
        <end position="193"/>
    </location>
</feature>
<dbReference type="PROSITE" id="PS50887">
    <property type="entry name" value="GGDEF"/>
    <property type="match status" value="1"/>
</dbReference>
<dbReference type="InterPro" id="IPR050706">
    <property type="entry name" value="Cyclic-di-GMP_PDE-like"/>
</dbReference>
<dbReference type="EMBL" id="JAPDOD010000006">
    <property type="protein sequence ID" value="MDA0160687.1"/>
    <property type="molecule type" value="Genomic_DNA"/>
</dbReference>
<evidence type="ECO:0000313" key="4">
    <source>
        <dbReference type="EMBL" id="MDA0160687.1"/>
    </source>
</evidence>
<evidence type="ECO:0000259" key="3">
    <source>
        <dbReference type="PROSITE" id="PS50887"/>
    </source>
</evidence>
<dbReference type="GO" id="GO:0071111">
    <property type="term" value="F:cyclic-guanylate-specific phosphodiesterase activity"/>
    <property type="evidence" value="ECO:0007669"/>
    <property type="project" value="InterPro"/>
</dbReference>
<dbReference type="AlphaFoldDB" id="A0A9X3MS77"/>